<dbReference type="HOGENOM" id="CLU_018808_15_3_10"/>
<keyword evidence="3" id="KW-0813">Transport</keyword>
<evidence type="ECO:0008006" key="11">
    <source>
        <dbReference type="Google" id="ProtNLM"/>
    </source>
</evidence>
<dbReference type="InterPro" id="IPR038377">
    <property type="entry name" value="Na/Glc_symporter_sf"/>
</dbReference>
<evidence type="ECO:0000256" key="6">
    <source>
        <dbReference type="ARBA" id="ARBA00023136"/>
    </source>
</evidence>
<feature type="transmembrane region" description="Helical" evidence="8">
    <location>
        <begin position="245"/>
        <end position="262"/>
    </location>
</feature>
<dbReference type="eggNOG" id="COG0591">
    <property type="taxonomic scope" value="Bacteria"/>
</dbReference>
<feature type="transmembrane region" description="Helical" evidence="8">
    <location>
        <begin position="201"/>
        <end position="225"/>
    </location>
</feature>
<dbReference type="EMBL" id="CP001102">
    <property type="protein sequence ID" value="ACP20902.1"/>
    <property type="molecule type" value="Genomic_DNA"/>
</dbReference>
<evidence type="ECO:0000256" key="4">
    <source>
        <dbReference type="ARBA" id="ARBA00022692"/>
    </source>
</evidence>
<accession>C3L4I4</accession>
<dbReference type="AlphaFoldDB" id="C3L4I4"/>
<dbReference type="GO" id="GO:0022857">
    <property type="term" value="F:transmembrane transporter activity"/>
    <property type="evidence" value="ECO:0007669"/>
    <property type="project" value="InterPro"/>
</dbReference>
<dbReference type="STRING" id="452471.Aasi_1569"/>
<dbReference type="PANTHER" id="PTHR48086">
    <property type="entry name" value="SODIUM/PROLINE SYMPORTER-RELATED"/>
    <property type="match status" value="1"/>
</dbReference>
<feature type="transmembrane region" description="Helical" evidence="8">
    <location>
        <begin position="137"/>
        <end position="161"/>
    </location>
</feature>
<reference evidence="9 10" key="1">
    <citation type="journal article" date="2010" name="J. Bacteriol.">
        <title>The genome of the amoeba symbiont 'Candidatus Amoebophilus asiaticus' reveals common mechanisms for host cell interaction among amoeba-associated bacteria.</title>
        <authorList>
            <person name="Schmitz-Esser S."/>
            <person name="Tischler P."/>
            <person name="Arnold R."/>
            <person name="Montanaro J."/>
            <person name="Wagner M."/>
            <person name="Rattei T."/>
            <person name="Horn M."/>
        </authorList>
    </citation>
    <scope>NUCLEOTIDE SEQUENCE [LARGE SCALE GENOMIC DNA]</scope>
    <source>
        <strain evidence="9 10">5a2</strain>
    </source>
</reference>
<feature type="transmembrane region" description="Helical" evidence="8">
    <location>
        <begin position="167"/>
        <end position="189"/>
    </location>
</feature>
<feature type="transmembrane region" description="Helical" evidence="8">
    <location>
        <begin position="391"/>
        <end position="410"/>
    </location>
</feature>
<dbReference type="InterPro" id="IPR050277">
    <property type="entry name" value="Sodium:Solute_Symporter"/>
</dbReference>
<keyword evidence="10" id="KW-1185">Reference proteome</keyword>
<dbReference type="GO" id="GO:0005886">
    <property type="term" value="C:plasma membrane"/>
    <property type="evidence" value="ECO:0007669"/>
    <property type="project" value="TreeGrafter"/>
</dbReference>
<evidence type="ECO:0000256" key="1">
    <source>
        <dbReference type="ARBA" id="ARBA00004141"/>
    </source>
</evidence>
<evidence type="ECO:0000313" key="10">
    <source>
        <dbReference type="Proteomes" id="UP000001227"/>
    </source>
</evidence>
<dbReference type="KEGG" id="aas:Aasi_1569"/>
<comment type="similarity">
    <text evidence="2 7">Belongs to the sodium:solute symporter (SSF) (TC 2.A.21) family.</text>
</comment>
<name>C3L4I4_AMOA5</name>
<keyword evidence="4 8" id="KW-0812">Transmembrane</keyword>
<feature type="transmembrane region" description="Helical" evidence="8">
    <location>
        <begin position="274"/>
        <end position="299"/>
    </location>
</feature>
<evidence type="ECO:0000256" key="5">
    <source>
        <dbReference type="ARBA" id="ARBA00022989"/>
    </source>
</evidence>
<feature type="transmembrane region" description="Helical" evidence="8">
    <location>
        <begin position="99"/>
        <end position="116"/>
    </location>
</feature>
<comment type="subcellular location">
    <subcellularLocation>
        <location evidence="1">Membrane</location>
        <topology evidence="1">Multi-pass membrane protein</topology>
    </subcellularLocation>
</comment>
<evidence type="ECO:0000256" key="2">
    <source>
        <dbReference type="ARBA" id="ARBA00006434"/>
    </source>
</evidence>
<organism evidence="9 10">
    <name type="scientific">Amoebophilus asiaticus (strain 5a2)</name>
    <dbReference type="NCBI Taxonomy" id="452471"/>
    <lineage>
        <taxon>Bacteria</taxon>
        <taxon>Pseudomonadati</taxon>
        <taxon>Bacteroidota</taxon>
        <taxon>Cytophagia</taxon>
        <taxon>Cytophagales</taxon>
        <taxon>Amoebophilaceae</taxon>
        <taxon>Candidatus Amoebophilus</taxon>
    </lineage>
</organism>
<evidence type="ECO:0000256" key="3">
    <source>
        <dbReference type="ARBA" id="ARBA00022448"/>
    </source>
</evidence>
<sequence>MSSTTSLWHTLTLWDWSMFLLTVLLTLLASVYGVYIQKRYFINHKEDTRSSWTEYILMGRRLTLPLFVATLVSTWYGDILGVTQIAFQYGIYTFLTQGVFWYISYILFAILLARYIRRMQILSFPELFSRLVGNGPGKFSATLIFIKTLPVTYAIGVGIFLKTLFPISFPVAVSIGLIFVFIYSLFGGFRAIVFSDFVQVICMYLGVISVVIISFLKFGGINYLVLHCPPSHFTFCSNFSALDTFVWFFIAISTTFLNPTFYQRCLSAQTDRVAIRGILVSIFCWIVFDICTTLIGLYAKAYCPSVEPLNASLYYCLHILPHGLKGLFLGAVLATILSTLDSFMFISSTTLMYDLKLMQYKSKFLSHLVASSITGIFTFCIVIFYKGNFEMAWRLLKGVFAACIFPPFILSYFKPHCISTRLFTGSCLCVLVGMLIWNVTKPLPIDAFYIGQGISWLILGIGILKKHL</sequence>
<dbReference type="CDD" id="cd10322">
    <property type="entry name" value="SLC5sbd"/>
    <property type="match status" value="1"/>
</dbReference>
<evidence type="ECO:0000256" key="8">
    <source>
        <dbReference type="SAM" id="Phobius"/>
    </source>
</evidence>
<dbReference type="Gene3D" id="1.20.1730.10">
    <property type="entry name" value="Sodium/glucose cotransporter"/>
    <property type="match status" value="1"/>
</dbReference>
<keyword evidence="5 8" id="KW-1133">Transmembrane helix</keyword>
<evidence type="ECO:0000256" key="7">
    <source>
        <dbReference type="RuleBase" id="RU362091"/>
    </source>
</evidence>
<feature type="transmembrane region" description="Helical" evidence="8">
    <location>
        <begin position="327"/>
        <end position="352"/>
    </location>
</feature>
<evidence type="ECO:0000313" key="9">
    <source>
        <dbReference type="EMBL" id="ACP20902.1"/>
    </source>
</evidence>
<feature type="transmembrane region" description="Helical" evidence="8">
    <location>
        <begin position="64"/>
        <end position="87"/>
    </location>
</feature>
<dbReference type="PROSITE" id="PS50283">
    <property type="entry name" value="NA_SOLUT_SYMP_3"/>
    <property type="match status" value="1"/>
</dbReference>
<gene>
    <name evidence="9" type="ordered locus">Aasi_1569</name>
</gene>
<dbReference type="Pfam" id="PF00474">
    <property type="entry name" value="SSF"/>
    <property type="match status" value="1"/>
</dbReference>
<feature type="transmembrane region" description="Helical" evidence="8">
    <location>
        <begin position="422"/>
        <end position="440"/>
    </location>
</feature>
<feature type="transmembrane region" description="Helical" evidence="8">
    <location>
        <begin position="364"/>
        <end position="385"/>
    </location>
</feature>
<feature type="transmembrane region" description="Helical" evidence="8">
    <location>
        <begin position="16"/>
        <end position="35"/>
    </location>
</feature>
<protein>
    <recommendedName>
        <fullName evidence="11">Na+/solute symporter</fullName>
    </recommendedName>
</protein>
<dbReference type="PANTHER" id="PTHR48086:SF7">
    <property type="entry name" value="SODIUM-SOLUTE SYMPORTER-RELATED"/>
    <property type="match status" value="1"/>
</dbReference>
<dbReference type="Proteomes" id="UP000001227">
    <property type="component" value="Chromosome"/>
</dbReference>
<feature type="transmembrane region" description="Helical" evidence="8">
    <location>
        <begin position="446"/>
        <end position="464"/>
    </location>
</feature>
<dbReference type="InterPro" id="IPR001734">
    <property type="entry name" value="Na/solute_symporter"/>
</dbReference>
<keyword evidence="6 8" id="KW-0472">Membrane</keyword>
<proteinExistence type="inferred from homology"/>